<feature type="compositionally biased region" description="Basic and acidic residues" evidence="2">
    <location>
        <begin position="825"/>
        <end position="834"/>
    </location>
</feature>
<dbReference type="AlphaFoldDB" id="A0A1Q9EFJ6"/>
<evidence type="ECO:0000256" key="2">
    <source>
        <dbReference type="SAM" id="MobiDB-lite"/>
    </source>
</evidence>
<dbReference type="InterPro" id="IPR008991">
    <property type="entry name" value="Translation_prot_SH3-like_sf"/>
</dbReference>
<gene>
    <name evidence="4" type="primary">mask</name>
    <name evidence="4" type="ORF">AK812_SmicGene10521</name>
</gene>
<evidence type="ECO:0000313" key="5">
    <source>
        <dbReference type="Proteomes" id="UP000186817"/>
    </source>
</evidence>
<dbReference type="Gene3D" id="2.30.30.30">
    <property type="match status" value="1"/>
</dbReference>
<comment type="caution">
    <text evidence="4">The sequence shown here is derived from an EMBL/GenBank/DDBJ whole genome shotgun (WGS) entry which is preliminary data.</text>
</comment>
<feature type="region of interest" description="Disordered" evidence="2">
    <location>
        <begin position="778"/>
        <end position="855"/>
    </location>
</feature>
<dbReference type="PROSITE" id="PS50088">
    <property type="entry name" value="ANK_REPEAT"/>
    <property type="match status" value="4"/>
</dbReference>
<evidence type="ECO:0000313" key="4">
    <source>
        <dbReference type="EMBL" id="OLQ06214.1"/>
    </source>
</evidence>
<sequence length="1147" mass="126263">MLQRTLVSARVVANSAQILSKYRAFSTRELIAITDVRKGMTIKIEDKYCEVKEWNPHKQGRGAAAYNVTYDELDTGKEKLHKFTSSSKVFKIEPDREECQVLYTKGSGKEEKIVVLADAEYNEVEVPLAHFQGHSSVPDGATALLYKDDGEIMKIVCLLNSSCAMAGLVPEEQSEDAGIFQKLFALIDSGKEADVLASLDQHFGGSPNVADEAAGTTPLLIATREGKTEIVQALMGKRADLMMADLDGDNPLMVAISQGHNHIVKSFLHADRGVDVDVPNKIGQTPLMKAANKANVECVKMLLECKSNPNAKTKFGKTALMQAAEKNSLESVRALLNAGADIAMADDRGFTALFPAAFRCEVPMLELLLSSKADVTTKAKPGTALMMAVESPSFKPDAITLLLKHGCPLDEVASDGDTALMKAVEEANVDAVAALVAAGADTAKTNQEGRTAMDLAKQRGFKACQEVAIRGYTDNKSHELSANCELQLQWIRILDRLLEFSSSYYQAQLGPQARRVVARAAAQGDWLAKIARAVRVHYGVRNEVWAVPHAQLGMPDMRIFSALPPEALVENVMFTRTNVGLDESPTTRSSTADKWYQRYIAVMGGAPQEDEDCTVEQLSALNKRVVALDLPPYVDLAVWQPYGRRALKTTKFRAWIPDRHGAYMAKELPGPANYGQWLSSWRVFQTAAIMLDILPLATLQLYERHVEKLTKLYPAAWHLIAMADDKAHGDKWARLRLKITTDIAAGRPKTERWDDRRPWVGAMHQLVADGTFWEEQVRSPANAWMPRRPKEPGGELPGRARTDGDFSPNKRRTAKERRQAKKAKVQADKEELKKLRAPAASSSKGKGTGKDGNLKAKDQTATDLCFNWDSGKGPCASCAPGEQCKGKVKRAHKCRICLSPDAQPGAFRFLHLYAGGHDRIMEALAKEAEKGGFVLEDLMNKAKPVTSMRRTPASPAAVEANAFLESRQRIGCHHGPAVRFFLLFRGLCGAGANARPTSCTWSWMDDTNSAASARYLRALCEAYAKLLVKVWAADLDETQPDQAAPSIVEEAEWTGGLRDVGLGVGARFDEFCKKFPDAGEGYGSPTFELKYGKEWGRALREHFKLSDQGQEVRLKRSLEYRWSPVEVDLLGPGSRPLLIQMMKYAIG</sequence>
<dbReference type="PROSITE" id="PS50297">
    <property type="entry name" value="ANK_REP_REGION"/>
    <property type="match status" value="4"/>
</dbReference>
<dbReference type="InterPro" id="IPR036770">
    <property type="entry name" value="Ankyrin_rpt-contain_sf"/>
</dbReference>
<proteinExistence type="predicted"/>
<keyword evidence="1" id="KW-0040">ANK repeat</keyword>
<dbReference type="EMBL" id="LSRX01000165">
    <property type="protein sequence ID" value="OLQ06214.1"/>
    <property type="molecule type" value="Genomic_DNA"/>
</dbReference>
<dbReference type="Proteomes" id="UP000186817">
    <property type="component" value="Unassembled WGS sequence"/>
</dbReference>
<feature type="domain" description="Translation elongation factor KOW-like" evidence="3">
    <location>
        <begin position="34"/>
        <end position="89"/>
    </location>
</feature>
<dbReference type="PANTHER" id="PTHR24133:SF40">
    <property type="entry name" value="ANKYRIN REPEAT DOMAIN 44"/>
    <property type="match status" value="1"/>
</dbReference>
<feature type="repeat" description="ANK" evidence="1">
    <location>
        <begin position="415"/>
        <end position="447"/>
    </location>
</feature>
<dbReference type="OrthoDB" id="539213at2759"/>
<dbReference type="InterPro" id="IPR002110">
    <property type="entry name" value="Ankyrin_rpt"/>
</dbReference>
<dbReference type="InterPro" id="IPR013185">
    <property type="entry name" value="Transl_elong_KOW-like"/>
</dbReference>
<reference evidence="4 5" key="1">
    <citation type="submission" date="2016-02" db="EMBL/GenBank/DDBJ databases">
        <title>Genome analysis of coral dinoflagellate symbionts highlights evolutionary adaptations to a symbiotic lifestyle.</title>
        <authorList>
            <person name="Aranda M."/>
            <person name="Li Y."/>
            <person name="Liew Y.J."/>
            <person name="Baumgarten S."/>
            <person name="Simakov O."/>
            <person name="Wilson M."/>
            <person name="Piel J."/>
            <person name="Ashoor H."/>
            <person name="Bougouffa S."/>
            <person name="Bajic V.B."/>
            <person name="Ryu T."/>
            <person name="Ravasi T."/>
            <person name="Bayer T."/>
            <person name="Micklem G."/>
            <person name="Kim H."/>
            <person name="Bhak J."/>
            <person name="Lajeunesse T.C."/>
            <person name="Voolstra C.R."/>
        </authorList>
    </citation>
    <scope>NUCLEOTIDE SEQUENCE [LARGE SCALE GENOMIC DNA]</scope>
    <source>
        <strain evidence="4 5">CCMP2467</strain>
    </source>
</reference>
<dbReference type="Gene3D" id="1.25.40.20">
    <property type="entry name" value="Ankyrin repeat-containing domain"/>
    <property type="match status" value="2"/>
</dbReference>
<keyword evidence="5" id="KW-1185">Reference proteome</keyword>
<name>A0A1Q9EFJ6_SYMMI</name>
<organism evidence="4 5">
    <name type="scientific">Symbiodinium microadriaticum</name>
    <name type="common">Dinoflagellate</name>
    <name type="synonym">Zooxanthella microadriatica</name>
    <dbReference type="NCBI Taxonomy" id="2951"/>
    <lineage>
        <taxon>Eukaryota</taxon>
        <taxon>Sar</taxon>
        <taxon>Alveolata</taxon>
        <taxon>Dinophyceae</taxon>
        <taxon>Suessiales</taxon>
        <taxon>Symbiodiniaceae</taxon>
        <taxon>Symbiodinium</taxon>
    </lineage>
</organism>
<dbReference type="PANTHER" id="PTHR24133">
    <property type="entry name" value="ANKYRIN DOMAIN-CONTAINING"/>
    <property type="match status" value="1"/>
</dbReference>
<feature type="repeat" description="ANK" evidence="1">
    <location>
        <begin position="315"/>
        <end position="347"/>
    </location>
</feature>
<dbReference type="Pfam" id="PF12796">
    <property type="entry name" value="Ank_2"/>
    <property type="match status" value="2"/>
</dbReference>
<dbReference type="SUPFAM" id="SSF50104">
    <property type="entry name" value="Translation proteins SH3-like domain"/>
    <property type="match status" value="1"/>
</dbReference>
<feature type="repeat" description="ANK" evidence="1">
    <location>
        <begin position="282"/>
        <end position="314"/>
    </location>
</feature>
<evidence type="ECO:0000259" key="3">
    <source>
        <dbReference type="Pfam" id="PF08207"/>
    </source>
</evidence>
<dbReference type="Pfam" id="PF08207">
    <property type="entry name" value="EFP_N"/>
    <property type="match status" value="1"/>
</dbReference>
<feature type="compositionally biased region" description="Basic and acidic residues" evidence="2">
    <location>
        <begin position="788"/>
        <end position="804"/>
    </location>
</feature>
<dbReference type="Pfam" id="PF00023">
    <property type="entry name" value="Ank"/>
    <property type="match status" value="1"/>
</dbReference>
<dbReference type="InterPro" id="IPR014722">
    <property type="entry name" value="Rib_uL2_dom2"/>
</dbReference>
<accession>A0A1Q9EFJ6</accession>
<dbReference type="SMART" id="SM00248">
    <property type="entry name" value="ANK"/>
    <property type="match status" value="7"/>
</dbReference>
<dbReference type="SUPFAM" id="SSF48403">
    <property type="entry name" value="Ankyrin repeat"/>
    <property type="match status" value="1"/>
</dbReference>
<dbReference type="InterPro" id="IPR052391">
    <property type="entry name" value="E3_Ligase-Neurotoxin"/>
</dbReference>
<evidence type="ECO:0000256" key="1">
    <source>
        <dbReference type="PROSITE-ProRule" id="PRU00023"/>
    </source>
</evidence>
<feature type="compositionally biased region" description="Basic residues" evidence="2">
    <location>
        <begin position="809"/>
        <end position="824"/>
    </location>
</feature>
<feature type="repeat" description="ANK" evidence="1">
    <location>
        <begin position="214"/>
        <end position="246"/>
    </location>
</feature>
<protein>
    <submittedName>
        <fullName evidence="4">Ankyrin repeat and KH domain-containing protein mask</fullName>
    </submittedName>
</protein>